<name>A0ABT2L960_9RALS</name>
<protein>
    <submittedName>
        <fullName evidence="1">Uncharacterized protein</fullName>
    </submittedName>
</protein>
<proteinExistence type="predicted"/>
<gene>
    <name evidence="1" type="ORF">N5J06_10940</name>
</gene>
<evidence type="ECO:0000313" key="2">
    <source>
        <dbReference type="Proteomes" id="UP001164420"/>
    </source>
</evidence>
<keyword evidence="2" id="KW-1185">Reference proteome</keyword>
<reference evidence="1 2" key="1">
    <citation type="journal article" date="2023" name="Front. Microbiol.">
        <title>Ralstonia chuxiongensis sp. nov., Ralstonia mojiangensis sp. nov., and Ralstonia soli sp. nov., isolated from tobacco fields, are three novel species in the family Burkholderiaceae.</title>
        <authorList>
            <person name="Lu C.H."/>
            <person name="Zhang Y.Y."/>
            <person name="Jiang N."/>
            <person name="Chen W."/>
            <person name="Shao X."/>
            <person name="Zhao Z.M."/>
            <person name="Lu W.L."/>
            <person name="Hu X."/>
            <person name="Xi Y.X."/>
            <person name="Zou S.Y."/>
            <person name="Wei Q.J."/>
            <person name="Lin Z.L."/>
            <person name="Gong L."/>
            <person name="Gai X.T."/>
            <person name="Zhang L.Q."/>
            <person name="Li J.Y."/>
            <person name="Jin Y."/>
            <person name="Xia Z.Y."/>
        </authorList>
    </citation>
    <scope>NUCLEOTIDE SEQUENCE [LARGE SCALE GENOMIC DNA]</scope>
    <source>
        <strain evidence="1 2">22TCJT01-1</strain>
    </source>
</reference>
<dbReference type="EMBL" id="JAOCQI010000002">
    <property type="protein sequence ID" value="MCT7311462.1"/>
    <property type="molecule type" value="Genomic_DNA"/>
</dbReference>
<comment type="caution">
    <text evidence="1">The sequence shown here is derived from an EMBL/GenBank/DDBJ whole genome shotgun (WGS) entry which is preliminary data.</text>
</comment>
<sequence length="108" mass="12019">MQAAPNPDNVKVLRHTYASKSNAERAARAEWQKIQRGVATFNITLARGRAELFPSLHAKVSGRKLQMASTGWSIERVVHNVNDSGFTTSVEFDIKPNKLEDQGSVARR</sequence>
<organism evidence="1 2">
    <name type="scientific">Ralstonia mojiangensis</name>
    <dbReference type="NCBI Taxonomy" id="2953895"/>
    <lineage>
        <taxon>Bacteria</taxon>
        <taxon>Pseudomonadati</taxon>
        <taxon>Pseudomonadota</taxon>
        <taxon>Betaproteobacteria</taxon>
        <taxon>Burkholderiales</taxon>
        <taxon>Burkholderiaceae</taxon>
        <taxon>Ralstonia</taxon>
    </lineage>
</organism>
<evidence type="ECO:0000313" key="1">
    <source>
        <dbReference type="EMBL" id="MCT7311462.1"/>
    </source>
</evidence>
<accession>A0ABT2L960</accession>
<dbReference type="RefSeq" id="WP_260782088.1">
    <property type="nucleotide sequence ID" value="NZ_JAOCQI010000002.1"/>
</dbReference>
<dbReference type="Proteomes" id="UP001164420">
    <property type="component" value="Unassembled WGS sequence"/>
</dbReference>